<evidence type="ECO:0000256" key="4">
    <source>
        <dbReference type="ARBA" id="ARBA00023239"/>
    </source>
</evidence>
<dbReference type="AlphaFoldDB" id="A0A2W7IGK0"/>
<dbReference type="InterPro" id="IPR013785">
    <property type="entry name" value="Aldolase_TIM"/>
</dbReference>
<proteinExistence type="inferred from homology"/>
<comment type="similarity">
    <text evidence="2">Belongs to the KHG/KDPG aldolase family.</text>
</comment>
<reference evidence="6 7" key="1">
    <citation type="submission" date="2018-06" db="EMBL/GenBank/DDBJ databases">
        <title>Genomic Encyclopedia of Archaeal and Bacterial Type Strains, Phase II (KMG-II): from individual species to whole genera.</title>
        <authorList>
            <person name="Goeker M."/>
        </authorList>
    </citation>
    <scope>NUCLEOTIDE SEQUENCE [LARGE SCALE GENOMIC DNA]</scope>
    <source>
        <strain evidence="6 7">DSM 24525</strain>
    </source>
</reference>
<protein>
    <submittedName>
        <fullName evidence="6">2-keto-3-deoxy-phosphogalactonate aldolase</fullName>
    </submittedName>
</protein>
<comment type="pathway">
    <text evidence="1">Carbohydrate acid metabolism.</text>
</comment>
<keyword evidence="7" id="KW-1185">Reference proteome</keyword>
<sequence>MTLHDWLSRCPLVAILRGLTPEEALPVGGALVEAGFAVIEVPLNSPDPIESIRRLAAAFGDRALIGAGTVLDPADVARIAAAGGRLIVTPHAAVDVVRAAKAAGLIALPGCFTPTEAFALLAAGADGLKLFPAEAASPAVMRAMRAVLPPGTAMLPVGGIGAGNLAAWAEAGAAGFGIGSSLYRPGDAAVVVAERARALIAACPARSA</sequence>
<evidence type="ECO:0000256" key="2">
    <source>
        <dbReference type="ARBA" id="ARBA00006906"/>
    </source>
</evidence>
<dbReference type="SUPFAM" id="SSF51569">
    <property type="entry name" value="Aldolase"/>
    <property type="match status" value="1"/>
</dbReference>
<dbReference type="PANTHER" id="PTHR30246">
    <property type="entry name" value="2-KETO-3-DEOXY-6-PHOSPHOGLUCONATE ALDOLASE"/>
    <property type="match status" value="1"/>
</dbReference>
<dbReference type="InterPro" id="IPR000887">
    <property type="entry name" value="Aldlse_KDPG_KHG"/>
</dbReference>
<evidence type="ECO:0000256" key="5">
    <source>
        <dbReference type="ARBA" id="ARBA00023277"/>
    </source>
</evidence>
<dbReference type="Pfam" id="PF01081">
    <property type="entry name" value="Aldolase"/>
    <property type="match status" value="1"/>
</dbReference>
<evidence type="ECO:0000313" key="7">
    <source>
        <dbReference type="Proteomes" id="UP000249688"/>
    </source>
</evidence>
<dbReference type="OrthoDB" id="7204076at2"/>
<evidence type="ECO:0000313" key="6">
    <source>
        <dbReference type="EMBL" id="PZW45681.1"/>
    </source>
</evidence>
<organism evidence="6 7">
    <name type="scientific">Humitalea rosea</name>
    <dbReference type="NCBI Taxonomy" id="990373"/>
    <lineage>
        <taxon>Bacteria</taxon>
        <taxon>Pseudomonadati</taxon>
        <taxon>Pseudomonadota</taxon>
        <taxon>Alphaproteobacteria</taxon>
        <taxon>Acetobacterales</taxon>
        <taxon>Roseomonadaceae</taxon>
        <taxon>Humitalea</taxon>
    </lineage>
</organism>
<accession>A0A2W7IGK0</accession>
<dbReference type="Proteomes" id="UP000249688">
    <property type="component" value="Unassembled WGS sequence"/>
</dbReference>
<keyword evidence="4" id="KW-0456">Lyase</keyword>
<dbReference type="CDD" id="cd00452">
    <property type="entry name" value="KDPG_aldolase"/>
    <property type="match status" value="1"/>
</dbReference>
<dbReference type="GO" id="GO:0016829">
    <property type="term" value="F:lyase activity"/>
    <property type="evidence" value="ECO:0007669"/>
    <property type="project" value="UniProtKB-KW"/>
</dbReference>
<comment type="caution">
    <text evidence="6">The sequence shown here is derived from an EMBL/GenBank/DDBJ whole genome shotgun (WGS) entry which is preliminary data.</text>
</comment>
<comment type="subunit">
    <text evidence="3">Homotrimer.</text>
</comment>
<dbReference type="PANTHER" id="PTHR30246:SF1">
    <property type="entry name" value="2-DEHYDRO-3-DEOXY-6-PHOSPHOGALACTONATE ALDOLASE-RELATED"/>
    <property type="match status" value="1"/>
</dbReference>
<evidence type="ECO:0000256" key="1">
    <source>
        <dbReference type="ARBA" id="ARBA00004761"/>
    </source>
</evidence>
<evidence type="ECO:0000256" key="3">
    <source>
        <dbReference type="ARBA" id="ARBA00011233"/>
    </source>
</evidence>
<dbReference type="EMBL" id="QKYU01000011">
    <property type="protein sequence ID" value="PZW45681.1"/>
    <property type="molecule type" value="Genomic_DNA"/>
</dbReference>
<dbReference type="RefSeq" id="WP_111398338.1">
    <property type="nucleotide sequence ID" value="NZ_QKYU01000011.1"/>
</dbReference>
<keyword evidence="5" id="KW-0119">Carbohydrate metabolism</keyword>
<name>A0A2W7IGK0_9PROT</name>
<gene>
    <name evidence="6" type="ORF">C8P66_11196</name>
</gene>
<dbReference type="NCBIfam" id="NF006600">
    <property type="entry name" value="PRK09140.1"/>
    <property type="match status" value="1"/>
</dbReference>
<dbReference type="Gene3D" id="3.20.20.70">
    <property type="entry name" value="Aldolase class I"/>
    <property type="match status" value="1"/>
</dbReference>